<dbReference type="EMBL" id="CP013099">
    <property type="protein sequence ID" value="ALP52640.1"/>
    <property type="molecule type" value="Genomic_DNA"/>
</dbReference>
<name>A0A0S2TBV7_9GAMM</name>
<keyword evidence="4" id="KW-0964">Secreted</keyword>
<accession>A0A0S2TBV7</accession>
<evidence type="ECO:0000256" key="1">
    <source>
        <dbReference type="ARBA" id="ARBA00004365"/>
    </source>
</evidence>
<keyword evidence="5" id="KW-0975">Bacterial flagellum</keyword>
<dbReference type="PANTHER" id="PTHR42792">
    <property type="entry name" value="FLAGELLIN"/>
    <property type="match status" value="1"/>
</dbReference>
<comment type="similarity">
    <text evidence="3">Belongs to the bacterial flagellin family.</text>
</comment>
<reference evidence="8" key="1">
    <citation type="submission" date="2015-10" db="EMBL/GenBank/DDBJ databases">
        <title>Description of Candidatus Tenderia electrophaga gen. nov, sp. nov., an Uncultivated Electroautotroph from a Biocathode Enrichment.</title>
        <authorList>
            <person name="Eddie B.J."/>
            <person name="Malanoski A.P."/>
            <person name="Wang Z."/>
            <person name="Hall R.J."/>
            <person name="Oh S.D."/>
            <person name="Heiner C."/>
            <person name="Lin B."/>
            <person name="Strycharz-Glaven S.M."/>
        </authorList>
    </citation>
    <scope>NUCLEOTIDE SEQUENCE [LARGE SCALE GENOMIC DNA]</scope>
    <source>
        <strain evidence="8">NRL1</strain>
    </source>
</reference>
<dbReference type="Proteomes" id="UP000055136">
    <property type="component" value="Chromosome"/>
</dbReference>
<keyword evidence="9" id="KW-1185">Reference proteome</keyword>
<dbReference type="KEGG" id="tee:Tel_05480"/>
<dbReference type="Pfam" id="PF00669">
    <property type="entry name" value="Flagellin_N"/>
    <property type="match status" value="1"/>
</dbReference>
<organism evidence="8 9">
    <name type="scientific">Candidatus Tenderia electrophaga</name>
    <dbReference type="NCBI Taxonomy" id="1748243"/>
    <lineage>
        <taxon>Bacteria</taxon>
        <taxon>Pseudomonadati</taxon>
        <taxon>Pseudomonadota</taxon>
        <taxon>Gammaproteobacteria</taxon>
        <taxon>Candidatus Tenderiales</taxon>
        <taxon>Candidatus Tenderiaceae</taxon>
        <taxon>Candidatus Tenderia</taxon>
    </lineage>
</organism>
<protein>
    <recommendedName>
        <fullName evidence="7">Flagellin N-terminal domain-containing protein</fullName>
    </recommendedName>
</protein>
<dbReference type="STRING" id="1748243.Tel_05480"/>
<sequence length="294" mass="31992">MIQRHAVNGILDRQNELDKTQQQLSTGRRILTPSDDPSGSTQALALREKLGQIDQYNTNIGRLKSRLEAEESTLDAVGDVLQRLRELGVQGLSNSVDAQGRRGIAAEVRELLGSVFDLANAKDGSGEYLFSGLQSETQPFIDAGAGNYTYQGDQNQRRIQISPTREVQSSDAGSEVFDNLDIAAGGKQSIFKTIYDFAADLEANTPNSDILTDLDTAMSSVFSVRAKIGGRINAVDSQEQVNAQFKVQTQSVLSSVEDLDYAEAIGRMNLQLAGLEAAQKSFQRVQNLSLFSVL</sequence>
<dbReference type="PANTHER" id="PTHR42792:SF1">
    <property type="entry name" value="FLAGELLAR HOOK-ASSOCIATED PROTEIN 3"/>
    <property type="match status" value="1"/>
</dbReference>
<dbReference type="NCBIfam" id="TIGR02550">
    <property type="entry name" value="flagell_flgL"/>
    <property type="match status" value="1"/>
</dbReference>
<dbReference type="GO" id="GO:0005576">
    <property type="term" value="C:extracellular region"/>
    <property type="evidence" value="ECO:0007669"/>
    <property type="project" value="UniProtKB-SubCell"/>
</dbReference>
<dbReference type="InterPro" id="IPR001029">
    <property type="entry name" value="Flagellin_N"/>
</dbReference>
<evidence type="ECO:0000256" key="3">
    <source>
        <dbReference type="ARBA" id="ARBA00005709"/>
    </source>
</evidence>
<gene>
    <name evidence="8" type="ORF">Tel_05480</name>
</gene>
<proteinExistence type="inferred from homology"/>
<feature type="domain" description="Flagellin N-terminal" evidence="7">
    <location>
        <begin position="4"/>
        <end position="133"/>
    </location>
</feature>
<dbReference type="GO" id="GO:0005198">
    <property type="term" value="F:structural molecule activity"/>
    <property type="evidence" value="ECO:0007669"/>
    <property type="project" value="InterPro"/>
</dbReference>
<dbReference type="InterPro" id="IPR001492">
    <property type="entry name" value="Flagellin"/>
</dbReference>
<dbReference type="AlphaFoldDB" id="A0A0S2TBV7"/>
<evidence type="ECO:0000259" key="7">
    <source>
        <dbReference type="Pfam" id="PF00669"/>
    </source>
</evidence>
<evidence type="ECO:0000313" key="8">
    <source>
        <dbReference type="EMBL" id="ALP52640.1"/>
    </source>
</evidence>
<evidence type="ECO:0000256" key="5">
    <source>
        <dbReference type="ARBA" id="ARBA00023143"/>
    </source>
</evidence>
<evidence type="ECO:0000256" key="6">
    <source>
        <dbReference type="SAM" id="MobiDB-lite"/>
    </source>
</evidence>
<dbReference type="InterPro" id="IPR013384">
    <property type="entry name" value="Flagell_FlgL"/>
</dbReference>
<dbReference type="Gene3D" id="1.20.1330.10">
    <property type="entry name" value="f41 fragment of flagellin, N-terminal domain"/>
    <property type="match status" value="1"/>
</dbReference>
<comment type="subcellular location">
    <subcellularLocation>
        <location evidence="1">Bacterial flagellum</location>
    </subcellularLocation>
    <subcellularLocation>
        <location evidence="2">Secreted</location>
    </subcellularLocation>
</comment>
<evidence type="ECO:0000256" key="2">
    <source>
        <dbReference type="ARBA" id="ARBA00004613"/>
    </source>
</evidence>
<evidence type="ECO:0000256" key="4">
    <source>
        <dbReference type="ARBA" id="ARBA00022525"/>
    </source>
</evidence>
<feature type="region of interest" description="Disordered" evidence="6">
    <location>
        <begin position="13"/>
        <end position="41"/>
    </location>
</feature>
<dbReference type="GO" id="GO:0071973">
    <property type="term" value="P:bacterial-type flagellum-dependent cell motility"/>
    <property type="evidence" value="ECO:0007669"/>
    <property type="project" value="InterPro"/>
</dbReference>
<dbReference type="SUPFAM" id="SSF64518">
    <property type="entry name" value="Phase 1 flagellin"/>
    <property type="match status" value="1"/>
</dbReference>
<dbReference type="GO" id="GO:0009424">
    <property type="term" value="C:bacterial-type flagellum hook"/>
    <property type="evidence" value="ECO:0007669"/>
    <property type="project" value="InterPro"/>
</dbReference>
<evidence type="ECO:0000313" key="9">
    <source>
        <dbReference type="Proteomes" id="UP000055136"/>
    </source>
</evidence>